<dbReference type="GO" id="GO:0008311">
    <property type="term" value="F:double-stranded DNA 3'-5' DNA exonuclease activity"/>
    <property type="evidence" value="ECO:0007669"/>
    <property type="project" value="UniProtKB-EC"/>
</dbReference>
<evidence type="ECO:0000256" key="11">
    <source>
        <dbReference type="PIRSR" id="PIRSR604808-3"/>
    </source>
</evidence>
<dbReference type="EC" id="3.1.11.2" evidence="3"/>
<feature type="binding site" evidence="10">
    <location>
        <position position="226"/>
    </location>
    <ligand>
        <name>Mg(2+)</name>
        <dbReference type="ChEBI" id="CHEBI:18420"/>
        <label>1</label>
    </ligand>
</feature>
<keyword evidence="5" id="KW-0227">DNA damage</keyword>
<proteinExistence type="inferred from homology"/>
<dbReference type="Proteomes" id="UP000005207">
    <property type="component" value="Unplaced"/>
</dbReference>
<evidence type="ECO:0000259" key="12">
    <source>
        <dbReference type="Pfam" id="PF03372"/>
    </source>
</evidence>
<keyword evidence="7 10" id="KW-0460">Magnesium</keyword>
<feature type="binding site" evidence="10">
    <location>
        <position position="228"/>
    </location>
    <ligand>
        <name>Mg(2+)</name>
        <dbReference type="ChEBI" id="CHEBI:18420"/>
        <label>1</label>
    </ligand>
</feature>
<dbReference type="InParanoid" id="A0A669F7W5"/>
<evidence type="ECO:0000256" key="4">
    <source>
        <dbReference type="ARBA" id="ARBA00022723"/>
    </source>
</evidence>
<dbReference type="GO" id="GO:0006284">
    <property type="term" value="P:base-excision repair"/>
    <property type="evidence" value="ECO:0007669"/>
    <property type="project" value="TreeGrafter"/>
</dbReference>
<feature type="domain" description="Endonuclease/exonuclease/phosphatase" evidence="12">
    <location>
        <begin position="94"/>
        <end position="314"/>
    </location>
</feature>
<evidence type="ECO:0000256" key="9">
    <source>
        <dbReference type="PIRSR" id="PIRSR604808-1"/>
    </source>
</evidence>
<feature type="site" description="Important for catalytic activity" evidence="11">
    <location>
        <position position="289"/>
    </location>
</feature>
<protein>
    <recommendedName>
        <fullName evidence="3">exodeoxyribonuclease III</fullName>
        <ecNumber evidence="3">3.1.11.2</ecNumber>
    </recommendedName>
</protein>
<dbReference type="AlphaFoldDB" id="A0A669F7W5"/>
<feature type="active site" description="Proton donor/acceptor" evidence="9">
    <location>
        <position position="226"/>
    </location>
</feature>
<keyword evidence="4 10" id="KW-0479">Metal-binding</keyword>
<keyword evidence="6" id="KW-0378">Hydrolase</keyword>
<comment type="cofactor">
    <cofactor evidence="10">
        <name>Mg(2+)</name>
        <dbReference type="ChEBI" id="CHEBI:18420"/>
    </cofactor>
    <cofactor evidence="10">
        <name>Mn(2+)</name>
        <dbReference type="ChEBI" id="CHEBI:29035"/>
    </cofactor>
    <text evidence="10">Probably binds two magnesium or manganese ions per subunit.</text>
</comment>
<dbReference type="InterPro" id="IPR004808">
    <property type="entry name" value="AP_endonuc_1"/>
</dbReference>
<evidence type="ECO:0000256" key="1">
    <source>
        <dbReference type="ARBA" id="ARBA00000493"/>
    </source>
</evidence>
<organism evidence="13 14">
    <name type="scientific">Oreochromis niloticus</name>
    <name type="common">Nile tilapia</name>
    <name type="synonym">Tilapia nilotica</name>
    <dbReference type="NCBI Taxonomy" id="8128"/>
    <lineage>
        <taxon>Eukaryota</taxon>
        <taxon>Metazoa</taxon>
        <taxon>Chordata</taxon>
        <taxon>Craniata</taxon>
        <taxon>Vertebrata</taxon>
        <taxon>Euteleostomi</taxon>
        <taxon>Actinopterygii</taxon>
        <taxon>Neopterygii</taxon>
        <taxon>Teleostei</taxon>
        <taxon>Neoteleostei</taxon>
        <taxon>Acanthomorphata</taxon>
        <taxon>Ovalentaria</taxon>
        <taxon>Cichlomorphae</taxon>
        <taxon>Cichliformes</taxon>
        <taxon>Cichlidae</taxon>
        <taxon>African cichlids</taxon>
        <taxon>Pseudocrenilabrinae</taxon>
        <taxon>Oreochromini</taxon>
        <taxon>Oreochromis</taxon>
    </lineage>
</organism>
<dbReference type="Ensembl" id="ENSONIT00000050588.1">
    <property type="protein sequence ID" value="ENSONIP00000080104.1"/>
    <property type="gene ID" value="ENSONIG00000042529.1"/>
</dbReference>
<feature type="binding site" evidence="10">
    <location>
        <position position="313"/>
    </location>
    <ligand>
        <name>Mg(2+)</name>
        <dbReference type="ChEBI" id="CHEBI:18420"/>
        <label>1</label>
    </ligand>
</feature>
<reference evidence="13" key="1">
    <citation type="submission" date="2025-08" db="UniProtKB">
        <authorList>
            <consortium name="Ensembl"/>
        </authorList>
    </citation>
    <scope>IDENTIFICATION</scope>
</reference>
<feature type="site" description="Interaction with DNA substrate" evidence="11">
    <location>
        <position position="314"/>
    </location>
</feature>
<evidence type="ECO:0000256" key="8">
    <source>
        <dbReference type="ARBA" id="ARBA00023204"/>
    </source>
</evidence>
<feature type="binding site" evidence="10">
    <location>
        <position position="119"/>
    </location>
    <ligand>
        <name>Mg(2+)</name>
        <dbReference type="ChEBI" id="CHEBI:18420"/>
        <label>1</label>
    </ligand>
</feature>
<feature type="active site" description="Proton acceptor" evidence="9">
    <location>
        <position position="314"/>
    </location>
</feature>
<dbReference type="GO" id="GO:0005634">
    <property type="term" value="C:nucleus"/>
    <property type="evidence" value="ECO:0007669"/>
    <property type="project" value="TreeGrafter"/>
</dbReference>
<dbReference type="GO" id="GO:0046872">
    <property type="term" value="F:metal ion binding"/>
    <property type="evidence" value="ECO:0007669"/>
    <property type="project" value="UniProtKB-KW"/>
</dbReference>
<dbReference type="InterPro" id="IPR005135">
    <property type="entry name" value="Endo/exonuclease/phosphatase"/>
</dbReference>
<dbReference type="PANTHER" id="PTHR22748">
    <property type="entry name" value="AP ENDONUCLEASE"/>
    <property type="match status" value="1"/>
</dbReference>
<evidence type="ECO:0000256" key="2">
    <source>
        <dbReference type="ARBA" id="ARBA00007092"/>
    </source>
</evidence>
<evidence type="ECO:0000256" key="6">
    <source>
        <dbReference type="ARBA" id="ARBA00022801"/>
    </source>
</evidence>
<dbReference type="OMA" id="WLYPEEK"/>
<dbReference type="PANTHER" id="PTHR22748:SF6">
    <property type="entry name" value="DNA-(APURINIC OR APYRIMIDINIC SITE) ENDONUCLEASE"/>
    <property type="match status" value="1"/>
</dbReference>
<dbReference type="CDD" id="cd09076">
    <property type="entry name" value="L1-EN"/>
    <property type="match status" value="1"/>
</dbReference>
<accession>A0A669F7W5</accession>
<dbReference type="GeneTree" id="ENSGT00940000177017"/>
<dbReference type="InterPro" id="IPR036691">
    <property type="entry name" value="Endo/exonu/phosph_ase_sf"/>
</dbReference>
<dbReference type="GO" id="GO:0003906">
    <property type="term" value="F:DNA-(apurinic or apyrimidinic site) endonuclease activity"/>
    <property type="evidence" value="ECO:0007669"/>
    <property type="project" value="TreeGrafter"/>
</dbReference>
<name>A0A669F7W5_ORENI</name>
<comment type="catalytic activity">
    <reaction evidence="1">
        <text>Exonucleolytic cleavage in the 3'- to 5'-direction to yield nucleoside 5'-phosphates.</text>
        <dbReference type="EC" id="3.1.11.2"/>
    </reaction>
</comment>
<evidence type="ECO:0000256" key="5">
    <source>
        <dbReference type="ARBA" id="ARBA00022763"/>
    </source>
</evidence>
<evidence type="ECO:0000256" key="7">
    <source>
        <dbReference type="ARBA" id="ARBA00022842"/>
    </source>
</evidence>
<sequence>MVDTVHRLGKKDNAVSNKVPRPIIIQFSMRTARDEVWRKSKEARVCKELNIKFKEDFSKEDREARIKLWPKVQEARNNGRRAFLKEGYAIIDGLKNNVKRKAMFLFCKEIKANILFLQETHSGKEEETFWKHQWGDSILYSHGTTHSAGVMILFNKFAGRVIDHKSDGMGHWIMVLVEVCEQKIILINVYGYNNRSLNRNMMSNLSKLIANWSTTYGSTQVITGGDFNLAPNSWLDREPQRGKQPEHDSIIWDFCTTTNMIDYWRMTNPNTKKYTWFSPSNKNVCSRLDYWLVSQTVSSYVTKCETQSTPLTDHCLISLLLSL</sequence>
<feature type="site" description="Transition state stabilizer" evidence="11">
    <location>
        <position position="228"/>
    </location>
</feature>
<keyword evidence="8" id="KW-0234">DNA repair</keyword>
<comment type="similarity">
    <text evidence="2">Belongs to the DNA repair enzymes AP/ExoA family.</text>
</comment>
<dbReference type="GO" id="GO:0008081">
    <property type="term" value="F:phosphoric diester hydrolase activity"/>
    <property type="evidence" value="ECO:0007669"/>
    <property type="project" value="TreeGrafter"/>
</dbReference>
<dbReference type="Pfam" id="PF03372">
    <property type="entry name" value="Exo_endo_phos"/>
    <property type="match status" value="1"/>
</dbReference>
<keyword evidence="14" id="KW-1185">Reference proteome</keyword>
<feature type="active site" evidence="9">
    <location>
        <position position="190"/>
    </location>
</feature>
<reference evidence="13" key="2">
    <citation type="submission" date="2025-09" db="UniProtKB">
        <authorList>
            <consortium name="Ensembl"/>
        </authorList>
    </citation>
    <scope>IDENTIFICATION</scope>
</reference>
<keyword evidence="10" id="KW-0464">Manganese</keyword>
<dbReference type="SUPFAM" id="SSF56219">
    <property type="entry name" value="DNase I-like"/>
    <property type="match status" value="1"/>
</dbReference>
<dbReference type="Gene3D" id="3.60.10.10">
    <property type="entry name" value="Endonuclease/exonuclease/phosphatase"/>
    <property type="match status" value="1"/>
</dbReference>
<evidence type="ECO:0000256" key="10">
    <source>
        <dbReference type="PIRSR" id="PIRSR604808-2"/>
    </source>
</evidence>
<evidence type="ECO:0000313" key="13">
    <source>
        <dbReference type="Ensembl" id="ENSONIP00000080104.1"/>
    </source>
</evidence>
<feature type="binding site" evidence="10">
    <location>
        <position position="314"/>
    </location>
    <ligand>
        <name>Mg(2+)</name>
        <dbReference type="ChEBI" id="CHEBI:18420"/>
        <label>1</label>
    </ligand>
</feature>
<evidence type="ECO:0000256" key="3">
    <source>
        <dbReference type="ARBA" id="ARBA00012115"/>
    </source>
</evidence>
<evidence type="ECO:0000313" key="14">
    <source>
        <dbReference type="Proteomes" id="UP000005207"/>
    </source>
</evidence>